<dbReference type="AlphaFoldDB" id="A0A345STX8"/>
<gene>
    <name evidence="1" type="ORF">C7M71_006760</name>
</gene>
<organism evidence="1 2">
    <name type="scientific">Peterkaempfera bronchialis</name>
    <dbReference type="NCBI Taxonomy" id="2126346"/>
    <lineage>
        <taxon>Bacteria</taxon>
        <taxon>Bacillati</taxon>
        <taxon>Actinomycetota</taxon>
        <taxon>Actinomycetes</taxon>
        <taxon>Kitasatosporales</taxon>
        <taxon>Streptomycetaceae</taxon>
        <taxon>Peterkaempfera</taxon>
    </lineage>
</organism>
<accession>A0A345STX8</accession>
<dbReference type="RefSeq" id="WP_111489191.1">
    <property type="nucleotide sequence ID" value="NZ_CP031264.1"/>
</dbReference>
<evidence type="ECO:0000313" key="1">
    <source>
        <dbReference type="EMBL" id="AXI77183.1"/>
    </source>
</evidence>
<protein>
    <submittedName>
        <fullName evidence="1">Uncharacterized protein</fullName>
    </submittedName>
</protein>
<dbReference type="Proteomes" id="UP000249340">
    <property type="component" value="Chromosome"/>
</dbReference>
<reference evidence="2" key="1">
    <citation type="submission" date="2018-07" db="EMBL/GenBank/DDBJ databases">
        <title>Streptacidiphilus bronchialis DSM 106435 chromosome.</title>
        <authorList>
            <person name="Batra D."/>
            <person name="Gulvik C.A."/>
        </authorList>
    </citation>
    <scope>NUCLEOTIDE SEQUENCE [LARGE SCALE GENOMIC DNA]</scope>
    <source>
        <strain evidence="2">DSM 106435</strain>
    </source>
</reference>
<dbReference type="EMBL" id="CP031264">
    <property type="protein sequence ID" value="AXI77183.1"/>
    <property type="molecule type" value="Genomic_DNA"/>
</dbReference>
<proteinExistence type="predicted"/>
<dbReference type="KEGG" id="stri:C7M71_006760"/>
<name>A0A345STX8_9ACTN</name>
<evidence type="ECO:0000313" key="2">
    <source>
        <dbReference type="Proteomes" id="UP000249340"/>
    </source>
</evidence>
<keyword evidence="2" id="KW-1185">Reference proteome</keyword>
<sequence>MPGTHFAVLLTERELAALADGVVDALADRLAHQAFQPLPAAPDDDPEAAAPETSALARLHALAHLQRAVARQTDRAAAEAARAGAGYPQLGKACSISRQGARRRWPGLVPPTHH</sequence>